<accession>A0AAD7S3I2</accession>
<evidence type="ECO:0000313" key="1">
    <source>
        <dbReference type="EMBL" id="KAJ8395273.1"/>
    </source>
</evidence>
<dbReference type="AlphaFoldDB" id="A0AAD7S3I2"/>
<proteinExistence type="predicted"/>
<dbReference type="Proteomes" id="UP001221898">
    <property type="component" value="Unassembled WGS sequence"/>
</dbReference>
<name>A0AAD7S3I2_9TELE</name>
<dbReference type="EMBL" id="JAINUG010000118">
    <property type="protein sequence ID" value="KAJ8395273.1"/>
    <property type="molecule type" value="Genomic_DNA"/>
</dbReference>
<protein>
    <submittedName>
        <fullName evidence="1">Uncharacterized protein</fullName>
    </submittedName>
</protein>
<keyword evidence="2" id="KW-1185">Reference proteome</keyword>
<comment type="caution">
    <text evidence="1">The sequence shown here is derived from an EMBL/GenBank/DDBJ whole genome shotgun (WGS) entry which is preliminary data.</text>
</comment>
<organism evidence="1 2">
    <name type="scientific">Aldrovandia affinis</name>
    <dbReference type="NCBI Taxonomy" id="143900"/>
    <lineage>
        <taxon>Eukaryota</taxon>
        <taxon>Metazoa</taxon>
        <taxon>Chordata</taxon>
        <taxon>Craniata</taxon>
        <taxon>Vertebrata</taxon>
        <taxon>Euteleostomi</taxon>
        <taxon>Actinopterygii</taxon>
        <taxon>Neopterygii</taxon>
        <taxon>Teleostei</taxon>
        <taxon>Notacanthiformes</taxon>
        <taxon>Halosauridae</taxon>
        <taxon>Aldrovandia</taxon>
    </lineage>
</organism>
<gene>
    <name evidence="1" type="ORF">AAFF_G00034750</name>
</gene>
<sequence length="106" mass="12018">MKLFNASEEDVETRVQKMLEEPLVAIKGTVKIHQVLSITPGILKYRDISCFRQAAEGVWDFPCYSLQEIIVGAVPPTERDHSAPQQPPDVIETHHGGQWCIVRYDD</sequence>
<evidence type="ECO:0000313" key="2">
    <source>
        <dbReference type="Proteomes" id="UP001221898"/>
    </source>
</evidence>
<reference evidence="1" key="1">
    <citation type="journal article" date="2023" name="Science">
        <title>Genome structures resolve the early diversification of teleost fishes.</title>
        <authorList>
            <person name="Parey E."/>
            <person name="Louis A."/>
            <person name="Montfort J."/>
            <person name="Bouchez O."/>
            <person name="Roques C."/>
            <person name="Iampietro C."/>
            <person name="Lluch J."/>
            <person name="Castinel A."/>
            <person name="Donnadieu C."/>
            <person name="Desvignes T."/>
            <person name="Floi Bucao C."/>
            <person name="Jouanno E."/>
            <person name="Wen M."/>
            <person name="Mejri S."/>
            <person name="Dirks R."/>
            <person name="Jansen H."/>
            <person name="Henkel C."/>
            <person name="Chen W.J."/>
            <person name="Zahm M."/>
            <person name="Cabau C."/>
            <person name="Klopp C."/>
            <person name="Thompson A.W."/>
            <person name="Robinson-Rechavi M."/>
            <person name="Braasch I."/>
            <person name="Lecointre G."/>
            <person name="Bobe J."/>
            <person name="Postlethwait J.H."/>
            <person name="Berthelot C."/>
            <person name="Roest Crollius H."/>
            <person name="Guiguen Y."/>
        </authorList>
    </citation>
    <scope>NUCLEOTIDE SEQUENCE</scope>
    <source>
        <strain evidence="1">NC1722</strain>
    </source>
</reference>